<keyword evidence="1" id="KW-0732">Signal</keyword>
<proteinExistence type="predicted"/>
<dbReference type="KEGG" id="dpl:KGM_212702"/>
<organism evidence="2 3">
    <name type="scientific">Danaus plexippus plexippus</name>
    <dbReference type="NCBI Taxonomy" id="278856"/>
    <lineage>
        <taxon>Eukaryota</taxon>
        <taxon>Metazoa</taxon>
        <taxon>Ecdysozoa</taxon>
        <taxon>Arthropoda</taxon>
        <taxon>Hexapoda</taxon>
        <taxon>Insecta</taxon>
        <taxon>Pterygota</taxon>
        <taxon>Neoptera</taxon>
        <taxon>Endopterygota</taxon>
        <taxon>Lepidoptera</taxon>
        <taxon>Glossata</taxon>
        <taxon>Ditrysia</taxon>
        <taxon>Papilionoidea</taxon>
        <taxon>Nymphalidae</taxon>
        <taxon>Danainae</taxon>
        <taxon>Danaini</taxon>
        <taxon>Danaina</taxon>
        <taxon>Danaus</taxon>
        <taxon>Danaus</taxon>
    </lineage>
</organism>
<dbReference type="eggNOG" id="ENOG502TCNX">
    <property type="taxonomic scope" value="Eukaryota"/>
</dbReference>
<evidence type="ECO:0008006" key="4">
    <source>
        <dbReference type="Google" id="ProtNLM"/>
    </source>
</evidence>
<evidence type="ECO:0000256" key="1">
    <source>
        <dbReference type="SAM" id="SignalP"/>
    </source>
</evidence>
<gene>
    <name evidence="2" type="ORF">KGM_212702</name>
</gene>
<protein>
    <recommendedName>
        <fullName evidence="4">SHOCT domain-containing protein</fullName>
    </recommendedName>
</protein>
<dbReference type="InParanoid" id="A0A212F274"/>
<feature type="signal peptide" evidence="1">
    <location>
        <begin position="1"/>
        <end position="19"/>
    </location>
</feature>
<comment type="caution">
    <text evidence="2">The sequence shown here is derived from an EMBL/GenBank/DDBJ whole genome shotgun (WGS) entry which is preliminary data.</text>
</comment>
<name>A0A212F274_DANPL</name>
<dbReference type="Proteomes" id="UP000007151">
    <property type="component" value="Unassembled WGS sequence"/>
</dbReference>
<dbReference type="EMBL" id="AGBW02010783">
    <property type="protein sequence ID" value="OWR47832.1"/>
    <property type="molecule type" value="Genomic_DNA"/>
</dbReference>
<evidence type="ECO:0000313" key="2">
    <source>
        <dbReference type="EMBL" id="OWR47832.1"/>
    </source>
</evidence>
<evidence type="ECO:0000313" key="3">
    <source>
        <dbReference type="Proteomes" id="UP000007151"/>
    </source>
</evidence>
<accession>A0A212F274</accession>
<feature type="chain" id="PRO_5012645770" description="SHOCT domain-containing protein" evidence="1">
    <location>
        <begin position="20"/>
        <end position="218"/>
    </location>
</feature>
<dbReference type="AlphaFoldDB" id="A0A212F274"/>
<sequence length="218" mass="24377">MNLFFSIFCLAVSVPAIYCLNLGLISGDLSRKTNPLIIKKTSHLSPVTINIKSGVSRVPNLPTPLLPRKLSAKPSTSLRKIKRLLKKTSLKRKLLKIPKLRKVPKLPKLPRLPLIPFLPPILPKLPLLPLPLLPIVPPLPLLPPILPRVSKLLKPLRVPIIGKSKLQKALGSELKPVQIPWTGRDTRNRKGILEKLLKLRRNGALSAAEFHRFKKLLL</sequence>
<reference evidence="2 3" key="1">
    <citation type="journal article" date="2011" name="Cell">
        <title>The monarch butterfly genome yields insights into long-distance migration.</title>
        <authorList>
            <person name="Zhan S."/>
            <person name="Merlin C."/>
            <person name="Boore J.L."/>
            <person name="Reppert S.M."/>
        </authorList>
    </citation>
    <scope>NUCLEOTIDE SEQUENCE [LARGE SCALE GENOMIC DNA]</scope>
    <source>
        <strain evidence="2">F-2</strain>
    </source>
</reference>
<keyword evidence="3" id="KW-1185">Reference proteome</keyword>